<dbReference type="EC" id="3.1.26.4" evidence="10"/>
<dbReference type="InterPro" id="IPR012337">
    <property type="entry name" value="RNaseH-like_sf"/>
</dbReference>
<dbReference type="GO" id="GO:0046872">
    <property type="term" value="F:metal ion binding"/>
    <property type="evidence" value="ECO:0007669"/>
    <property type="project" value="UniProtKB-KW"/>
</dbReference>
<name>T1L1C2_TETUR</name>
<dbReference type="OrthoDB" id="7462577at2759"/>
<feature type="domain" description="RNase H type-2" evidence="11">
    <location>
        <begin position="28"/>
        <end position="251"/>
    </location>
</feature>
<evidence type="ECO:0000313" key="12">
    <source>
        <dbReference type="EnsemblMetazoa" id="tetur31g01230.1"/>
    </source>
</evidence>
<dbReference type="GO" id="GO:0006298">
    <property type="term" value="P:mismatch repair"/>
    <property type="evidence" value="ECO:0007669"/>
    <property type="project" value="TreeGrafter"/>
</dbReference>
<dbReference type="InterPro" id="IPR004649">
    <property type="entry name" value="RNase_H2_suA"/>
</dbReference>
<dbReference type="GO" id="GO:0032299">
    <property type="term" value="C:ribonuclease H2 complex"/>
    <property type="evidence" value="ECO:0007669"/>
    <property type="project" value="TreeGrafter"/>
</dbReference>
<dbReference type="CDD" id="cd07181">
    <property type="entry name" value="RNase_HII_eukaryota_like"/>
    <property type="match status" value="1"/>
</dbReference>
<feature type="binding site" evidence="9">
    <location>
        <position position="34"/>
    </location>
    <ligand>
        <name>a divalent metal cation</name>
        <dbReference type="ChEBI" id="CHEBI:60240"/>
    </ligand>
</feature>
<dbReference type="Gene3D" id="1.10.10.460">
    <property type="entry name" value="Ribonuclease hii. Domain 2"/>
    <property type="match status" value="1"/>
</dbReference>
<comment type="catalytic activity">
    <reaction evidence="1 9 10">
        <text>Endonucleolytic cleavage to 5'-phosphomonoester.</text>
        <dbReference type="EC" id="3.1.26.4"/>
    </reaction>
</comment>
<evidence type="ECO:0000313" key="13">
    <source>
        <dbReference type="Proteomes" id="UP000015104"/>
    </source>
</evidence>
<evidence type="ECO:0000259" key="11">
    <source>
        <dbReference type="PROSITE" id="PS51975"/>
    </source>
</evidence>
<dbReference type="Proteomes" id="UP000015104">
    <property type="component" value="Unassembled WGS sequence"/>
</dbReference>
<dbReference type="eggNOG" id="KOG2299">
    <property type="taxonomic scope" value="Eukaryota"/>
</dbReference>
<feature type="binding site" evidence="9">
    <location>
        <position position="35"/>
    </location>
    <ligand>
        <name>a divalent metal cation</name>
        <dbReference type="ChEBI" id="CHEBI:60240"/>
    </ligand>
</feature>
<evidence type="ECO:0000256" key="5">
    <source>
        <dbReference type="ARBA" id="ARBA00022723"/>
    </source>
</evidence>
<evidence type="ECO:0000256" key="8">
    <source>
        <dbReference type="ARBA" id="ARBA00024981"/>
    </source>
</evidence>
<dbReference type="GO" id="GO:0004523">
    <property type="term" value="F:RNA-DNA hybrid ribonuclease activity"/>
    <property type="evidence" value="ECO:0007669"/>
    <property type="project" value="UniProtKB-UniRule"/>
</dbReference>
<dbReference type="NCBIfam" id="TIGR00729">
    <property type="entry name" value="ribonuclease HII"/>
    <property type="match status" value="1"/>
</dbReference>
<dbReference type="FunFam" id="3.30.420.10:FF:000016">
    <property type="entry name" value="Ribonuclease"/>
    <property type="match status" value="1"/>
</dbReference>
<gene>
    <name evidence="12" type="primary">107369332</name>
</gene>
<dbReference type="InterPro" id="IPR036397">
    <property type="entry name" value="RNaseH_sf"/>
</dbReference>
<evidence type="ECO:0000256" key="4">
    <source>
        <dbReference type="ARBA" id="ARBA00022722"/>
    </source>
</evidence>
<evidence type="ECO:0000256" key="6">
    <source>
        <dbReference type="ARBA" id="ARBA00022759"/>
    </source>
</evidence>
<dbReference type="OMA" id="REECRFF"/>
<evidence type="ECO:0000256" key="9">
    <source>
        <dbReference type="PROSITE-ProRule" id="PRU01319"/>
    </source>
</evidence>
<comment type="function">
    <text evidence="8">Catalytic subunit of RNase HII, an endonuclease that specifically degrades the RNA of RNA:DNA hybrids. Participates in DNA replication, possibly by mediating the removal of lagging-strand Okazaki fragment RNA primers during DNA replication. Mediates the excision of single ribonucleotides from DNA:RNA duplexes.</text>
</comment>
<evidence type="ECO:0000256" key="1">
    <source>
        <dbReference type="ARBA" id="ARBA00000077"/>
    </source>
</evidence>
<comment type="cofactor">
    <cofactor evidence="2">
        <name>Mg(2+)</name>
        <dbReference type="ChEBI" id="CHEBI:18420"/>
    </cofactor>
</comment>
<evidence type="ECO:0000256" key="7">
    <source>
        <dbReference type="ARBA" id="ARBA00022801"/>
    </source>
</evidence>
<dbReference type="FunFam" id="1.10.10.460:FF:000001">
    <property type="entry name" value="Ribonuclease"/>
    <property type="match status" value="1"/>
</dbReference>
<dbReference type="EMBL" id="CAEY01000891">
    <property type="status" value="NOT_ANNOTATED_CDS"/>
    <property type="molecule type" value="Genomic_DNA"/>
</dbReference>
<dbReference type="InterPro" id="IPR024567">
    <property type="entry name" value="RNase_HII/HIII_dom"/>
</dbReference>
<dbReference type="GO" id="GO:0003723">
    <property type="term" value="F:RNA binding"/>
    <property type="evidence" value="ECO:0007669"/>
    <property type="project" value="UniProtKB-UniRule"/>
</dbReference>
<dbReference type="PANTHER" id="PTHR10954:SF7">
    <property type="entry name" value="RIBONUCLEASE H2 SUBUNIT A"/>
    <property type="match status" value="1"/>
</dbReference>
<keyword evidence="6 9" id="KW-0255">Endonuclease</keyword>
<reference evidence="13" key="1">
    <citation type="submission" date="2011-08" db="EMBL/GenBank/DDBJ databases">
        <authorList>
            <person name="Rombauts S."/>
        </authorList>
    </citation>
    <scope>NUCLEOTIDE SEQUENCE</scope>
    <source>
        <strain evidence="13">London</strain>
    </source>
</reference>
<dbReference type="PROSITE" id="PS51975">
    <property type="entry name" value="RNASE_H_2"/>
    <property type="match status" value="1"/>
</dbReference>
<dbReference type="GO" id="GO:0043137">
    <property type="term" value="P:DNA replication, removal of RNA primer"/>
    <property type="evidence" value="ECO:0007669"/>
    <property type="project" value="TreeGrafter"/>
</dbReference>
<keyword evidence="5 9" id="KW-0479">Metal-binding</keyword>
<dbReference type="STRING" id="32264.T1L1C2"/>
<protein>
    <recommendedName>
        <fullName evidence="10">Ribonuclease</fullName>
        <ecNumber evidence="10">3.1.26.4</ecNumber>
    </recommendedName>
</protein>
<dbReference type="Gene3D" id="3.30.420.10">
    <property type="entry name" value="Ribonuclease H-like superfamily/Ribonuclease H"/>
    <property type="match status" value="1"/>
</dbReference>
<keyword evidence="7 9" id="KW-0378">Hydrolase</keyword>
<comment type="similarity">
    <text evidence="3">Belongs to the RNase HII family. Eukaryotic subfamily.</text>
</comment>
<proteinExistence type="inferred from homology"/>
<dbReference type="PANTHER" id="PTHR10954">
    <property type="entry name" value="RIBONUCLEASE H2 SUBUNIT A"/>
    <property type="match status" value="1"/>
</dbReference>
<comment type="cofactor">
    <cofactor evidence="9">
        <name>Mn(2+)</name>
        <dbReference type="ChEBI" id="CHEBI:29035"/>
    </cofactor>
    <cofactor evidence="9">
        <name>Mg(2+)</name>
        <dbReference type="ChEBI" id="CHEBI:18420"/>
    </cofactor>
    <text evidence="9">Manganese or magnesium. Binds 1 divalent metal ion per monomer in the absence of substrate. May bind a second metal ion after substrate binding.</text>
</comment>
<evidence type="ECO:0000256" key="2">
    <source>
        <dbReference type="ARBA" id="ARBA00001946"/>
    </source>
</evidence>
<organism evidence="12 13">
    <name type="scientific">Tetranychus urticae</name>
    <name type="common">Two-spotted spider mite</name>
    <dbReference type="NCBI Taxonomy" id="32264"/>
    <lineage>
        <taxon>Eukaryota</taxon>
        <taxon>Metazoa</taxon>
        <taxon>Ecdysozoa</taxon>
        <taxon>Arthropoda</taxon>
        <taxon>Chelicerata</taxon>
        <taxon>Arachnida</taxon>
        <taxon>Acari</taxon>
        <taxon>Acariformes</taxon>
        <taxon>Trombidiformes</taxon>
        <taxon>Prostigmata</taxon>
        <taxon>Eleutherengona</taxon>
        <taxon>Raphignathae</taxon>
        <taxon>Tetranychoidea</taxon>
        <taxon>Tetranychidae</taxon>
        <taxon>Tetranychus</taxon>
    </lineage>
</organism>
<sequence>MDLSSFLNNCSKDCLFKSDVPEATKKQPCMLGIDEAGRGPVLGPMVYGIAYFPIDVKAKMEKQDFADSKSLTENKREEIFNRICAGKIDNFGWMTNVLSPVTISNSMFRRTKYNLNALSHDTAMGLIQNAIDEGVNVEEVYVDTVGPEAKYKDKLSARFPAIKFTVAQKADSKYSVVSAASICAKVIRDRIIANWRFLEDVKNPEDYGSGYPGDPKTKAFLQNNLDPVFGFPSFVRFSWSTANEILESKAIECEWEEIDNKPANNKNMNQFFDSKKQASFFKNRCLHRVTDLSKI</sequence>
<evidence type="ECO:0000256" key="3">
    <source>
        <dbReference type="ARBA" id="ARBA00007058"/>
    </source>
</evidence>
<keyword evidence="4 9" id="KW-0540">Nuclease</keyword>
<reference evidence="12" key="2">
    <citation type="submission" date="2015-06" db="UniProtKB">
        <authorList>
            <consortium name="EnsemblMetazoa"/>
        </authorList>
    </citation>
    <scope>IDENTIFICATION</scope>
</reference>
<dbReference type="KEGG" id="tut:107369332"/>
<dbReference type="InterPro" id="IPR001352">
    <property type="entry name" value="RNase_HII/HIII"/>
</dbReference>
<feature type="binding site" evidence="9">
    <location>
        <position position="143"/>
    </location>
    <ligand>
        <name>a divalent metal cation</name>
        <dbReference type="ChEBI" id="CHEBI:60240"/>
    </ligand>
</feature>
<evidence type="ECO:0000256" key="10">
    <source>
        <dbReference type="RuleBase" id="RU003515"/>
    </source>
</evidence>
<accession>T1L1C2</accession>
<dbReference type="Pfam" id="PF01351">
    <property type="entry name" value="RNase_HII"/>
    <property type="match status" value="1"/>
</dbReference>
<dbReference type="AlphaFoldDB" id="T1L1C2"/>
<dbReference type="InterPro" id="IPR023160">
    <property type="entry name" value="RNase_HII_hlx-loop-hlx_cap_dom"/>
</dbReference>
<comment type="function">
    <text evidence="10">Endonuclease that specifically degrades the RNA of RNA-DNA hybrids.</text>
</comment>
<keyword evidence="13" id="KW-1185">Reference proteome</keyword>
<dbReference type="EnsemblMetazoa" id="tetur31g01230.1">
    <property type="protein sequence ID" value="tetur31g01230.1"/>
    <property type="gene ID" value="tetur31g01230"/>
</dbReference>
<dbReference type="SUPFAM" id="SSF53098">
    <property type="entry name" value="Ribonuclease H-like"/>
    <property type="match status" value="1"/>
</dbReference>
<dbReference type="HOGENOM" id="CLU_036532_0_3_1"/>